<dbReference type="HOGENOM" id="CLU_036896_3_0_11"/>
<comment type="caution">
    <text evidence="7">The sequence shown here is derived from an EMBL/GenBank/DDBJ whole genome shotgun (WGS) entry which is preliminary data.</text>
</comment>
<proteinExistence type="inferred from homology"/>
<reference evidence="7 8" key="1">
    <citation type="submission" date="2012-08" db="EMBL/GenBank/DDBJ databases">
        <title>The Genome Sequence of Slackia piriformis YIT 12062.</title>
        <authorList>
            <consortium name="The Broad Institute Genome Sequencing Platform"/>
            <person name="Earl A."/>
            <person name="Ward D."/>
            <person name="Feldgarden M."/>
            <person name="Gevers D."/>
            <person name="Morotomi M."/>
            <person name="Walker B."/>
            <person name="Young S.K."/>
            <person name="Zeng Q."/>
            <person name="Gargeya S."/>
            <person name="Fitzgerald M."/>
            <person name="Haas B."/>
            <person name="Abouelleil A."/>
            <person name="Alvarado L."/>
            <person name="Arachchi H.M."/>
            <person name="Berlin A.M."/>
            <person name="Chapman S.B."/>
            <person name="Goldberg J."/>
            <person name="Griggs A."/>
            <person name="Gujja S."/>
            <person name="Hansen M."/>
            <person name="Howarth C."/>
            <person name="Imamovic A."/>
            <person name="Larimer J."/>
            <person name="McCowen C."/>
            <person name="Montmayeur A."/>
            <person name="Murphy C."/>
            <person name="Neiman D."/>
            <person name="Pearson M."/>
            <person name="Priest M."/>
            <person name="Roberts A."/>
            <person name="Saif S."/>
            <person name="Shea T."/>
            <person name="Sisk P."/>
            <person name="Sykes S."/>
            <person name="Wortman J."/>
            <person name="Nusbaum C."/>
            <person name="Birren B."/>
        </authorList>
    </citation>
    <scope>NUCLEOTIDE SEQUENCE [LARGE SCALE GENOMIC DNA]</scope>
    <source>
        <strain evidence="7 8">YIT 12062</strain>
    </source>
</reference>
<feature type="transmembrane region" description="Helical" evidence="6">
    <location>
        <begin position="99"/>
        <end position="122"/>
    </location>
</feature>
<evidence type="ECO:0000256" key="5">
    <source>
        <dbReference type="ARBA" id="ARBA00049660"/>
    </source>
</evidence>
<dbReference type="EMBL" id="ADMD01000007">
    <property type="protein sequence ID" value="EJZ83739.1"/>
    <property type="molecule type" value="Genomic_DNA"/>
</dbReference>
<dbReference type="AlphaFoldDB" id="K0YW82"/>
<feature type="transmembrane region" description="Helical" evidence="6">
    <location>
        <begin position="177"/>
        <end position="199"/>
    </location>
</feature>
<keyword evidence="8" id="KW-1185">Reference proteome</keyword>
<feature type="transmembrane region" description="Helical" evidence="6">
    <location>
        <begin position="134"/>
        <end position="165"/>
    </location>
</feature>
<dbReference type="eggNOG" id="COG2116">
    <property type="taxonomic scope" value="Bacteria"/>
</dbReference>
<dbReference type="Pfam" id="PF01226">
    <property type="entry name" value="Form_Nir_trans"/>
    <property type="match status" value="1"/>
</dbReference>
<feature type="transmembrane region" description="Helical" evidence="6">
    <location>
        <begin position="225"/>
        <end position="247"/>
    </location>
</feature>
<protein>
    <submittedName>
        <fullName evidence="7">Formate/nitrite transporter</fullName>
    </submittedName>
</protein>
<comment type="similarity">
    <text evidence="5">Belongs to the FNT transporter (TC 1.A.16) family.</text>
</comment>
<dbReference type="GO" id="GO:0005886">
    <property type="term" value="C:plasma membrane"/>
    <property type="evidence" value="ECO:0007669"/>
    <property type="project" value="TreeGrafter"/>
</dbReference>
<dbReference type="PANTHER" id="PTHR30520">
    <property type="entry name" value="FORMATE TRANSPORTER-RELATED"/>
    <property type="match status" value="1"/>
</dbReference>
<keyword evidence="2 6" id="KW-0812">Transmembrane</keyword>
<evidence type="ECO:0000256" key="1">
    <source>
        <dbReference type="ARBA" id="ARBA00004141"/>
    </source>
</evidence>
<dbReference type="PROSITE" id="PS01006">
    <property type="entry name" value="FORMATE_NITRITE_TP_2"/>
    <property type="match status" value="1"/>
</dbReference>
<sequence length="337" mass="35189">MRVSSARVCRFCADGAAGVLYACPYLAFSQQAFDARHGEDGLVASRGNAHGAAKGENLMACLDESELKTLKPDALSPAEIEAKAESIAVAKAGMKPAKVFVLAMLAGAFISFGALYFCVFLGDPSIPFAVQRVVGGLCFCLGLVLVLCCGAELFTGNSLMVAALASKKISVSAMLKNWAIVWVGNLVGALVTVFLVYMAHVADMNGGAVGATMVSVAVSKVTPDWITLFFKGILCNIFVCLAVWIGFGARTVVDKVVGILLPISAFVACGFEHCVANMFFLPMGLLAKTSGLAAIDASALDLGSIFYNISAATLGNIVGGAVFVGLAYWFVYRTKAN</sequence>
<keyword evidence="3 6" id="KW-1133">Transmembrane helix</keyword>
<evidence type="ECO:0000313" key="7">
    <source>
        <dbReference type="EMBL" id="EJZ83739.1"/>
    </source>
</evidence>
<feature type="transmembrane region" description="Helical" evidence="6">
    <location>
        <begin position="305"/>
        <end position="331"/>
    </location>
</feature>
<evidence type="ECO:0000256" key="3">
    <source>
        <dbReference type="ARBA" id="ARBA00022989"/>
    </source>
</evidence>
<dbReference type="GO" id="GO:0015499">
    <property type="term" value="F:formate transmembrane transporter activity"/>
    <property type="evidence" value="ECO:0007669"/>
    <property type="project" value="TreeGrafter"/>
</dbReference>
<dbReference type="InParanoid" id="K0YW82"/>
<evidence type="ECO:0000256" key="6">
    <source>
        <dbReference type="SAM" id="Phobius"/>
    </source>
</evidence>
<dbReference type="PATRIC" id="fig|742818.3.peg.1323"/>
<evidence type="ECO:0000256" key="4">
    <source>
        <dbReference type="ARBA" id="ARBA00023136"/>
    </source>
</evidence>
<dbReference type="PANTHER" id="PTHR30520:SF6">
    <property type="entry name" value="FORMATE_NITRATE FAMILY TRANSPORTER (EUROFUNG)"/>
    <property type="match status" value="1"/>
</dbReference>
<dbReference type="Gene3D" id="1.20.1080.10">
    <property type="entry name" value="Glycerol uptake facilitator protein"/>
    <property type="match status" value="1"/>
</dbReference>
<dbReference type="InterPro" id="IPR024002">
    <property type="entry name" value="For/NO2_transpt_CS"/>
</dbReference>
<feature type="transmembrane region" description="Helical" evidence="6">
    <location>
        <begin position="259"/>
        <end position="285"/>
    </location>
</feature>
<dbReference type="InterPro" id="IPR023271">
    <property type="entry name" value="Aquaporin-like"/>
</dbReference>
<keyword evidence="4 6" id="KW-0472">Membrane</keyword>
<comment type="subcellular location">
    <subcellularLocation>
        <location evidence="1">Membrane</location>
        <topology evidence="1">Multi-pass membrane protein</topology>
    </subcellularLocation>
</comment>
<accession>K0YW82</accession>
<dbReference type="Proteomes" id="UP000006069">
    <property type="component" value="Unassembled WGS sequence"/>
</dbReference>
<gene>
    <name evidence="7" type="ORF">HMPREF9451_01260</name>
</gene>
<name>K0YW82_9ACTN</name>
<evidence type="ECO:0000313" key="8">
    <source>
        <dbReference type="Proteomes" id="UP000006069"/>
    </source>
</evidence>
<organism evidence="7 8">
    <name type="scientific">Slackia piriformis YIT 12062</name>
    <dbReference type="NCBI Taxonomy" id="742818"/>
    <lineage>
        <taxon>Bacteria</taxon>
        <taxon>Bacillati</taxon>
        <taxon>Actinomycetota</taxon>
        <taxon>Coriobacteriia</taxon>
        <taxon>Eggerthellales</taxon>
        <taxon>Eggerthellaceae</taxon>
        <taxon>Slackia</taxon>
    </lineage>
</organism>
<evidence type="ECO:0000256" key="2">
    <source>
        <dbReference type="ARBA" id="ARBA00022692"/>
    </source>
</evidence>
<dbReference type="InterPro" id="IPR000292">
    <property type="entry name" value="For/NO2_transpt"/>
</dbReference>